<proteinExistence type="predicted"/>
<reference evidence="1" key="2">
    <citation type="journal article" date="2020" name="Nat. Commun.">
        <title>Large-scale genome sequencing of mycorrhizal fungi provides insights into the early evolution of symbiotic traits.</title>
        <authorList>
            <person name="Miyauchi S."/>
            <person name="Kiss E."/>
            <person name="Kuo A."/>
            <person name="Drula E."/>
            <person name="Kohler A."/>
            <person name="Sanchez-Garcia M."/>
            <person name="Morin E."/>
            <person name="Andreopoulos B."/>
            <person name="Barry K.W."/>
            <person name="Bonito G."/>
            <person name="Buee M."/>
            <person name="Carver A."/>
            <person name="Chen C."/>
            <person name="Cichocki N."/>
            <person name="Clum A."/>
            <person name="Culley D."/>
            <person name="Crous P.W."/>
            <person name="Fauchery L."/>
            <person name="Girlanda M."/>
            <person name="Hayes R.D."/>
            <person name="Keri Z."/>
            <person name="LaButti K."/>
            <person name="Lipzen A."/>
            <person name="Lombard V."/>
            <person name="Magnuson J."/>
            <person name="Maillard F."/>
            <person name="Murat C."/>
            <person name="Nolan M."/>
            <person name="Ohm R.A."/>
            <person name="Pangilinan J."/>
            <person name="Pereira M.F."/>
            <person name="Perotto S."/>
            <person name="Peter M."/>
            <person name="Pfister S."/>
            <person name="Riley R."/>
            <person name="Sitrit Y."/>
            <person name="Stielow J.B."/>
            <person name="Szollosi G."/>
            <person name="Zifcakova L."/>
            <person name="Stursova M."/>
            <person name="Spatafora J.W."/>
            <person name="Tedersoo L."/>
            <person name="Vaario L.M."/>
            <person name="Yamada A."/>
            <person name="Yan M."/>
            <person name="Wang P."/>
            <person name="Xu J."/>
            <person name="Bruns T."/>
            <person name="Baldrian P."/>
            <person name="Vilgalys R."/>
            <person name="Dunand C."/>
            <person name="Henrissat B."/>
            <person name="Grigoriev I.V."/>
            <person name="Hibbett D."/>
            <person name="Nagy L.G."/>
            <person name="Martin F.M."/>
        </authorList>
    </citation>
    <scope>NUCLEOTIDE SEQUENCE</scope>
    <source>
        <strain evidence="1">Prilba</strain>
    </source>
</reference>
<gene>
    <name evidence="1" type="ORF">DFH94DRAFT_711115</name>
</gene>
<dbReference type="OrthoDB" id="2887913at2759"/>
<dbReference type="EMBL" id="WHVB01000002">
    <property type="protein sequence ID" value="KAF8486167.1"/>
    <property type="molecule type" value="Genomic_DNA"/>
</dbReference>
<accession>A0A9P5TDK5</accession>
<dbReference type="Proteomes" id="UP000759537">
    <property type="component" value="Unassembled WGS sequence"/>
</dbReference>
<comment type="caution">
    <text evidence="1">The sequence shown here is derived from an EMBL/GenBank/DDBJ whole genome shotgun (WGS) entry which is preliminary data.</text>
</comment>
<reference evidence="1" key="1">
    <citation type="submission" date="2019-10" db="EMBL/GenBank/DDBJ databases">
        <authorList>
            <consortium name="DOE Joint Genome Institute"/>
            <person name="Kuo A."/>
            <person name="Miyauchi S."/>
            <person name="Kiss E."/>
            <person name="Drula E."/>
            <person name="Kohler A."/>
            <person name="Sanchez-Garcia M."/>
            <person name="Andreopoulos B."/>
            <person name="Barry K.W."/>
            <person name="Bonito G."/>
            <person name="Buee M."/>
            <person name="Carver A."/>
            <person name="Chen C."/>
            <person name="Cichocki N."/>
            <person name="Clum A."/>
            <person name="Culley D."/>
            <person name="Crous P.W."/>
            <person name="Fauchery L."/>
            <person name="Girlanda M."/>
            <person name="Hayes R."/>
            <person name="Keri Z."/>
            <person name="LaButti K."/>
            <person name="Lipzen A."/>
            <person name="Lombard V."/>
            <person name="Magnuson J."/>
            <person name="Maillard F."/>
            <person name="Morin E."/>
            <person name="Murat C."/>
            <person name="Nolan M."/>
            <person name="Ohm R."/>
            <person name="Pangilinan J."/>
            <person name="Pereira M."/>
            <person name="Perotto S."/>
            <person name="Peter M."/>
            <person name="Riley R."/>
            <person name="Sitrit Y."/>
            <person name="Stielow B."/>
            <person name="Szollosi G."/>
            <person name="Zifcakova L."/>
            <person name="Stursova M."/>
            <person name="Spatafora J.W."/>
            <person name="Tedersoo L."/>
            <person name="Vaario L.-M."/>
            <person name="Yamada A."/>
            <person name="Yan M."/>
            <person name="Wang P."/>
            <person name="Xu J."/>
            <person name="Bruns T."/>
            <person name="Baldrian P."/>
            <person name="Vilgalys R."/>
            <person name="Henrissat B."/>
            <person name="Grigoriev I.V."/>
            <person name="Hibbett D."/>
            <person name="Nagy L.G."/>
            <person name="Martin F.M."/>
        </authorList>
    </citation>
    <scope>NUCLEOTIDE SEQUENCE</scope>
    <source>
        <strain evidence="1">Prilba</strain>
    </source>
</reference>
<organism evidence="1 2">
    <name type="scientific">Russula ochroleuca</name>
    <dbReference type="NCBI Taxonomy" id="152965"/>
    <lineage>
        <taxon>Eukaryota</taxon>
        <taxon>Fungi</taxon>
        <taxon>Dikarya</taxon>
        <taxon>Basidiomycota</taxon>
        <taxon>Agaricomycotina</taxon>
        <taxon>Agaricomycetes</taxon>
        <taxon>Russulales</taxon>
        <taxon>Russulaceae</taxon>
        <taxon>Russula</taxon>
    </lineage>
</organism>
<name>A0A9P5TDK5_9AGAM</name>
<sequence length="199" mass="22422">MAASALCPQLQGSELWITYHQASRTHKQVTAQLVDVSDAAQLFDLEDVLDYVFQQGFVDPKWRSVTWWEDCTAVRLKAGSTVQDLLTRGAGSTPETSLHLIVADVPQAIWVHYEYVHSVHTHTATQRIRLDLPHFKCERLAHITNHIFAKGYLPSNTRSLVSWKGACGKHIEESVKVEDVLAWGEGHCESKPLRLVIDL</sequence>
<keyword evidence="2" id="KW-1185">Reference proteome</keyword>
<protein>
    <submittedName>
        <fullName evidence="1">Uncharacterized protein</fullName>
    </submittedName>
</protein>
<evidence type="ECO:0000313" key="2">
    <source>
        <dbReference type="Proteomes" id="UP000759537"/>
    </source>
</evidence>
<dbReference type="AlphaFoldDB" id="A0A9P5TDK5"/>
<evidence type="ECO:0000313" key="1">
    <source>
        <dbReference type="EMBL" id="KAF8486167.1"/>
    </source>
</evidence>